<dbReference type="GO" id="GO:0005242">
    <property type="term" value="F:inward rectifier potassium channel activity"/>
    <property type="evidence" value="ECO:0007669"/>
    <property type="project" value="InterPro"/>
</dbReference>
<keyword evidence="6 11" id="KW-0630">Potassium</keyword>
<evidence type="ECO:0000259" key="14">
    <source>
        <dbReference type="Pfam" id="PF17655"/>
    </source>
</evidence>
<comment type="similarity">
    <text evidence="11">Belongs to the inward rectifier-type potassium channel (TC 1.A.2.1) family.</text>
</comment>
<organism evidence="15 16">
    <name type="scientific">Dimorphilus gyrociliatus</name>
    <dbReference type="NCBI Taxonomy" id="2664684"/>
    <lineage>
        <taxon>Eukaryota</taxon>
        <taxon>Metazoa</taxon>
        <taxon>Spiralia</taxon>
        <taxon>Lophotrochozoa</taxon>
        <taxon>Annelida</taxon>
        <taxon>Polychaeta</taxon>
        <taxon>Polychaeta incertae sedis</taxon>
        <taxon>Dinophilidae</taxon>
        <taxon>Dimorphilus</taxon>
    </lineage>
</organism>
<dbReference type="InterPro" id="IPR013518">
    <property type="entry name" value="K_chnl_inward-rec_Kir_cyto"/>
</dbReference>
<dbReference type="Pfam" id="PF17655">
    <property type="entry name" value="IRK_C"/>
    <property type="match status" value="1"/>
</dbReference>
<evidence type="ECO:0000256" key="1">
    <source>
        <dbReference type="ARBA" id="ARBA00004141"/>
    </source>
</evidence>
<dbReference type="Gene3D" id="2.60.40.1400">
    <property type="entry name" value="G protein-activated inward rectifier potassium channel 1"/>
    <property type="match status" value="1"/>
</dbReference>
<dbReference type="PRINTS" id="PR01320">
    <property type="entry name" value="KIRCHANNEL"/>
</dbReference>
<evidence type="ECO:0000256" key="5">
    <source>
        <dbReference type="ARBA" id="ARBA00022882"/>
    </source>
</evidence>
<keyword evidence="4 11" id="KW-0812">Transmembrane</keyword>
<dbReference type="PANTHER" id="PTHR11767">
    <property type="entry name" value="INWARD RECTIFIER POTASSIUM CHANNEL"/>
    <property type="match status" value="1"/>
</dbReference>
<keyword evidence="10 11" id="KW-0407">Ion channel</keyword>
<comment type="subcellular location">
    <subcellularLocation>
        <location evidence="1 11">Membrane</location>
        <topology evidence="1 11">Multi-pass membrane protein</topology>
    </subcellularLocation>
</comment>
<dbReference type="EMBL" id="CAJFCJ010000007">
    <property type="protein sequence ID" value="CAD5117715.1"/>
    <property type="molecule type" value="Genomic_DNA"/>
</dbReference>
<dbReference type="GO" id="GO:0005886">
    <property type="term" value="C:plasma membrane"/>
    <property type="evidence" value="ECO:0007669"/>
    <property type="project" value="TreeGrafter"/>
</dbReference>
<dbReference type="InterPro" id="IPR040445">
    <property type="entry name" value="Kir_TM"/>
</dbReference>
<dbReference type="AlphaFoldDB" id="A0A7I8VQF6"/>
<evidence type="ECO:0000313" key="16">
    <source>
        <dbReference type="Proteomes" id="UP000549394"/>
    </source>
</evidence>
<dbReference type="InterPro" id="IPR014756">
    <property type="entry name" value="Ig_E-set"/>
</dbReference>
<dbReference type="SUPFAM" id="SSF81324">
    <property type="entry name" value="Voltage-gated potassium channels"/>
    <property type="match status" value="1"/>
</dbReference>
<accession>A0A7I8VQF6</accession>
<dbReference type="GO" id="GO:0034765">
    <property type="term" value="P:regulation of monoatomic ion transmembrane transport"/>
    <property type="evidence" value="ECO:0007669"/>
    <property type="project" value="TreeGrafter"/>
</dbReference>
<proteinExistence type="inferred from homology"/>
<evidence type="ECO:0000256" key="6">
    <source>
        <dbReference type="ARBA" id="ARBA00022958"/>
    </source>
</evidence>
<dbReference type="PANTHER" id="PTHR11767:SF102">
    <property type="entry name" value="INWARDLY RECTIFYING POTASSIUM CHANNEL 1, ISOFORM F"/>
    <property type="match status" value="1"/>
</dbReference>
<feature type="domain" description="Inward rectifier potassium channel C-terminal" evidence="14">
    <location>
        <begin position="272"/>
        <end position="446"/>
    </location>
</feature>
<evidence type="ECO:0000256" key="9">
    <source>
        <dbReference type="ARBA" id="ARBA00023136"/>
    </source>
</evidence>
<gene>
    <name evidence="15" type="ORF">DGYR_LOCUS6216</name>
</gene>
<evidence type="ECO:0000256" key="10">
    <source>
        <dbReference type="ARBA" id="ARBA00023303"/>
    </source>
</evidence>
<evidence type="ECO:0000256" key="2">
    <source>
        <dbReference type="ARBA" id="ARBA00022448"/>
    </source>
</evidence>
<dbReference type="GO" id="GO:1990573">
    <property type="term" value="P:potassium ion import across plasma membrane"/>
    <property type="evidence" value="ECO:0007669"/>
    <property type="project" value="TreeGrafter"/>
</dbReference>
<evidence type="ECO:0000256" key="12">
    <source>
        <dbReference type="SAM" id="Phobius"/>
    </source>
</evidence>
<sequence length="503" mass="57599">MLQSCKGKGSVTNLKKPCDNNDSDQLNTCIVDNQSVNGEDDLIVKPLKYDLSQKPASSTLGKFFKRGNTSKSRLERDQFEATTNDNDNDNKIELNTPENSLMVNSMMTRARLWANRHKERLVHKNGECNLAYTNVPEKSFRFILDIFTTLLDMQWTYTLLICIFVLLSSFLIFAVDWFLIALANGDTNRKFDNDEDLEAACVQYVNDFTSAFLFSIETQHTIGYGRRVINTKCRFAIISLCLQSCFGLLVQSLFTGLIFAKLSRPKRRGETIMFSERAVICFRDGIYCLIFRMGDMRNQHFIAASVKGLLLRNKRSDNGENVPIKQETLHMLSENSDDNSIFLGWPCNIIHKITSESPLFNLSADSILEECFELVVILEGTIEASGMTAQVRTSYLPGEILWGHKLKPLITYQKFNCRYRIDYSDFHDTIPIQDMPECSARDYANKTVVPNFSTEDNWATLSLKGKSTEKRRFSKRKSTDIRGAFKKFKRSSIGTRHHESMDR</sequence>
<evidence type="ECO:0000256" key="11">
    <source>
        <dbReference type="RuleBase" id="RU003822"/>
    </source>
</evidence>
<evidence type="ECO:0000313" key="15">
    <source>
        <dbReference type="EMBL" id="CAD5117715.1"/>
    </source>
</evidence>
<keyword evidence="5 11" id="KW-0851">Voltage-gated channel</keyword>
<dbReference type="OrthoDB" id="273257at2759"/>
<dbReference type="InterPro" id="IPR041647">
    <property type="entry name" value="IRK_C"/>
</dbReference>
<keyword evidence="16" id="KW-1185">Reference proteome</keyword>
<dbReference type="InterPro" id="IPR016449">
    <property type="entry name" value="K_chnl_inward-rec_Kir"/>
</dbReference>
<keyword evidence="7 12" id="KW-1133">Transmembrane helix</keyword>
<keyword evidence="9 12" id="KW-0472">Membrane</keyword>
<dbReference type="Pfam" id="PF01007">
    <property type="entry name" value="IRK"/>
    <property type="match status" value="1"/>
</dbReference>
<evidence type="ECO:0000259" key="13">
    <source>
        <dbReference type="Pfam" id="PF01007"/>
    </source>
</evidence>
<dbReference type="GO" id="GO:0034702">
    <property type="term" value="C:monoatomic ion channel complex"/>
    <property type="evidence" value="ECO:0007669"/>
    <property type="project" value="UniProtKB-KW"/>
</dbReference>
<keyword evidence="8 11" id="KW-0406">Ion transport</keyword>
<comment type="caution">
    <text evidence="15">The sequence shown here is derived from an EMBL/GenBank/DDBJ whole genome shotgun (WGS) entry which is preliminary data.</text>
</comment>
<reference evidence="15 16" key="1">
    <citation type="submission" date="2020-08" db="EMBL/GenBank/DDBJ databases">
        <authorList>
            <person name="Hejnol A."/>
        </authorList>
    </citation>
    <scope>NUCLEOTIDE SEQUENCE [LARGE SCALE GENOMIC DNA]</scope>
</reference>
<keyword evidence="2 11" id="KW-0813">Transport</keyword>
<feature type="transmembrane region" description="Helical" evidence="12">
    <location>
        <begin position="157"/>
        <end position="180"/>
    </location>
</feature>
<evidence type="ECO:0000256" key="7">
    <source>
        <dbReference type="ARBA" id="ARBA00022989"/>
    </source>
</evidence>
<dbReference type="Gene3D" id="1.10.287.70">
    <property type="match status" value="1"/>
</dbReference>
<dbReference type="SUPFAM" id="SSF81296">
    <property type="entry name" value="E set domains"/>
    <property type="match status" value="1"/>
</dbReference>
<protein>
    <submittedName>
        <fullName evidence="15">DgyrCDS6462</fullName>
    </submittedName>
</protein>
<dbReference type="Proteomes" id="UP000549394">
    <property type="component" value="Unassembled WGS sequence"/>
</dbReference>
<keyword evidence="3 11" id="KW-0633">Potassium transport</keyword>
<evidence type="ECO:0000256" key="8">
    <source>
        <dbReference type="ARBA" id="ARBA00023065"/>
    </source>
</evidence>
<feature type="transmembrane region" description="Helical" evidence="12">
    <location>
        <begin position="235"/>
        <end position="260"/>
    </location>
</feature>
<evidence type="ECO:0000256" key="4">
    <source>
        <dbReference type="ARBA" id="ARBA00022692"/>
    </source>
</evidence>
<feature type="domain" description="Potassium channel inwardly rectifying transmembrane" evidence="13">
    <location>
        <begin position="122"/>
        <end position="265"/>
    </location>
</feature>
<evidence type="ECO:0000256" key="3">
    <source>
        <dbReference type="ARBA" id="ARBA00022538"/>
    </source>
</evidence>
<name>A0A7I8VQF6_9ANNE</name>